<dbReference type="Pfam" id="PF13646">
    <property type="entry name" value="HEAT_2"/>
    <property type="match status" value="1"/>
</dbReference>
<dbReference type="SUPFAM" id="SSF53649">
    <property type="entry name" value="Alkaline phosphatase-like"/>
    <property type="match status" value="1"/>
</dbReference>
<evidence type="ECO:0000256" key="1">
    <source>
        <dbReference type="ARBA" id="ARBA00008779"/>
    </source>
</evidence>
<dbReference type="InterPro" id="IPR050738">
    <property type="entry name" value="Sulfatase"/>
</dbReference>
<evidence type="ECO:0000256" key="3">
    <source>
        <dbReference type="SAM" id="SignalP"/>
    </source>
</evidence>
<evidence type="ECO:0000256" key="2">
    <source>
        <dbReference type="ARBA" id="ARBA00022801"/>
    </source>
</evidence>
<dbReference type="AlphaFoldDB" id="A0AAE9ZUA1"/>
<protein>
    <submittedName>
        <fullName evidence="5">Sulfatase-like hydrolase/transferase</fullName>
    </submittedName>
</protein>
<dbReference type="CDD" id="cd16027">
    <property type="entry name" value="SGSH"/>
    <property type="match status" value="1"/>
</dbReference>
<dbReference type="InterPro" id="IPR000917">
    <property type="entry name" value="Sulfatase_N"/>
</dbReference>
<keyword evidence="6" id="KW-1185">Reference proteome</keyword>
<accession>A0AAE9ZUA1</accession>
<dbReference type="PANTHER" id="PTHR42693">
    <property type="entry name" value="ARYLSULFATASE FAMILY MEMBER"/>
    <property type="match status" value="1"/>
</dbReference>
<dbReference type="Proteomes" id="UP001218638">
    <property type="component" value="Chromosome"/>
</dbReference>
<reference evidence="5" key="1">
    <citation type="submission" date="2023-03" db="EMBL/GenBank/DDBJ databases">
        <title>Lomoglobus Profundus gen. nov., sp. nov., a novel member of the phylum Verrucomicrobia, isolated from deep-marine sediment of South China Sea.</title>
        <authorList>
            <person name="Ahmad T."/>
            <person name="Ishaq S.E."/>
            <person name="Wang F."/>
        </authorList>
    </citation>
    <scope>NUCLEOTIDE SEQUENCE</scope>
    <source>
        <strain evidence="5">LMO-M01</strain>
    </source>
</reference>
<dbReference type="Gene3D" id="1.25.10.10">
    <property type="entry name" value="Leucine-rich Repeat Variant"/>
    <property type="match status" value="1"/>
</dbReference>
<feature type="chain" id="PRO_5042082588" evidence="3">
    <location>
        <begin position="21"/>
        <end position="632"/>
    </location>
</feature>
<comment type="similarity">
    <text evidence="1">Belongs to the sulfatase family.</text>
</comment>
<dbReference type="SUPFAM" id="SSF48371">
    <property type="entry name" value="ARM repeat"/>
    <property type="match status" value="1"/>
</dbReference>
<organism evidence="5 6">
    <name type="scientific">Synoicihabitans lomoniglobus</name>
    <dbReference type="NCBI Taxonomy" id="2909285"/>
    <lineage>
        <taxon>Bacteria</taxon>
        <taxon>Pseudomonadati</taxon>
        <taxon>Verrucomicrobiota</taxon>
        <taxon>Opitutia</taxon>
        <taxon>Opitutales</taxon>
        <taxon>Opitutaceae</taxon>
        <taxon>Synoicihabitans</taxon>
    </lineage>
</organism>
<dbReference type="GO" id="GO:0004065">
    <property type="term" value="F:arylsulfatase activity"/>
    <property type="evidence" value="ECO:0007669"/>
    <property type="project" value="TreeGrafter"/>
</dbReference>
<name>A0AAE9ZUA1_9BACT</name>
<feature type="signal peptide" evidence="3">
    <location>
        <begin position="1"/>
        <end position="20"/>
    </location>
</feature>
<dbReference type="InterPro" id="IPR016024">
    <property type="entry name" value="ARM-type_fold"/>
</dbReference>
<sequence length="632" mass="70507">MKFPLLLRLVGTLLNASLLAATEPAANEDSPRPQPNILWITSEDHGIEMGCYGDAFATTPHVDQLATQGLTYRFAWSNAPVCAAARTTLITGVYPTSTGSEHMRSRVPFPAGIEMYPQLLRKAGYYCTNNAKEDYNLNQPGRVWDISSPQAHWRDRPANQPFFAIFNSTVSHEHAIRTRPHSLVHDPAQVRVPAYHPDTPEVRHDWAQYYDSVSEADTIAGDRLAELAAAGLTDDTIVFYYGDHGSGMPRSKRWPGNSGLRVPLVVYIPQKFRDLRPPEYTPGGMSDRLVSFVDFAPTLLSLAGVKPPAWMQGHAFLGRYDTPPQPFLFGFRGRMDERYDLVRTVTDGRFVYLRNYLPFRPAGQHIAYQFRTDTTRIWWQLHEAHALSPEQDAFWHPRAPEELYDLQTDPDEVHNLADSREYQEIKARLRTAQQAQARATLDVGFLPEGELHHREPGVSPYAFARDPGVYPFERIFATAELASLLDPAAIPELVQRLSDTDNTVRYWAVLGLLMRKSAGGPTGRDALRVALHDSSPDVRIAAAETLALYGSPADRTMTLDLLAQAADPTQSDALIPMAALNAIDDLGPIALPIRPILAAYAAHSEQLPPDRYLGYLQNLLARYQPPAASDLQ</sequence>
<dbReference type="Gene3D" id="3.40.720.10">
    <property type="entry name" value="Alkaline Phosphatase, subunit A"/>
    <property type="match status" value="1"/>
</dbReference>
<dbReference type="InterPro" id="IPR011989">
    <property type="entry name" value="ARM-like"/>
</dbReference>
<gene>
    <name evidence="5" type="ORF">PXH66_12700</name>
</gene>
<evidence type="ECO:0000313" key="6">
    <source>
        <dbReference type="Proteomes" id="UP001218638"/>
    </source>
</evidence>
<dbReference type="InterPro" id="IPR017850">
    <property type="entry name" value="Alkaline_phosphatase_core_sf"/>
</dbReference>
<evidence type="ECO:0000259" key="4">
    <source>
        <dbReference type="Pfam" id="PF00884"/>
    </source>
</evidence>
<dbReference type="KEGG" id="slom:PXH66_12700"/>
<evidence type="ECO:0000313" key="5">
    <source>
        <dbReference type="EMBL" id="WED63189.1"/>
    </source>
</evidence>
<dbReference type="Pfam" id="PF00884">
    <property type="entry name" value="Sulfatase"/>
    <property type="match status" value="1"/>
</dbReference>
<feature type="domain" description="Sulfatase N-terminal" evidence="4">
    <location>
        <begin position="35"/>
        <end position="305"/>
    </location>
</feature>
<proteinExistence type="inferred from homology"/>
<dbReference type="RefSeq" id="WP_330928541.1">
    <property type="nucleotide sequence ID" value="NZ_CP119075.1"/>
</dbReference>
<dbReference type="EMBL" id="CP119075">
    <property type="protein sequence ID" value="WED63189.1"/>
    <property type="molecule type" value="Genomic_DNA"/>
</dbReference>
<dbReference type="PANTHER" id="PTHR42693:SF53">
    <property type="entry name" value="ENDO-4-O-SULFATASE"/>
    <property type="match status" value="1"/>
</dbReference>
<keyword evidence="2 5" id="KW-0378">Hydrolase</keyword>
<keyword evidence="3" id="KW-0732">Signal</keyword>